<evidence type="ECO:0000313" key="6">
    <source>
        <dbReference type="Proteomes" id="UP001595765"/>
    </source>
</evidence>
<dbReference type="RefSeq" id="WP_386431351.1">
    <property type="nucleotide sequence ID" value="NZ_JBHSBB010000014.1"/>
</dbReference>
<feature type="region of interest" description="Disordered" evidence="4">
    <location>
        <begin position="146"/>
        <end position="170"/>
    </location>
</feature>
<name>A0ABV8HVR3_9ACTN</name>
<dbReference type="EMBL" id="JBHSBB010000014">
    <property type="protein sequence ID" value="MFC4033976.1"/>
    <property type="molecule type" value="Genomic_DNA"/>
</dbReference>
<accession>A0ABV8HVR3</accession>
<evidence type="ECO:0000256" key="4">
    <source>
        <dbReference type="SAM" id="MobiDB-lite"/>
    </source>
</evidence>
<proteinExistence type="inferred from homology"/>
<comment type="caution">
    <text evidence="5">The sequence shown here is derived from an EMBL/GenBank/DDBJ whole genome shotgun (WGS) entry which is preliminary data.</text>
</comment>
<reference evidence="6" key="1">
    <citation type="journal article" date="2019" name="Int. J. Syst. Evol. Microbiol.">
        <title>The Global Catalogue of Microorganisms (GCM) 10K type strain sequencing project: providing services to taxonomists for standard genome sequencing and annotation.</title>
        <authorList>
            <consortium name="The Broad Institute Genomics Platform"/>
            <consortium name="The Broad Institute Genome Sequencing Center for Infectious Disease"/>
            <person name="Wu L."/>
            <person name="Ma J."/>
        </authorList>
    </citation>
    <scope>NUCLEOTIDE SEQUENCE [LARGE SCALE GENOMIC DNA]</scope>
    <source>
        <strain evidence="6">CGMCC 4.7237</strain>
    </source>
</reference>
<dbReference type="PANTHER" id="PTHR36852">
    <property type="entry name" value="PROTEIN GVPL 2"/>
    <property type="match status" value="1"/>
</dbReference>
<sequence>MTESYAVPPTATTDGLLTCVFAICATGDPARLAPAPGHGGGGSVGLLDLGGSVWAVTQDVPAFLFAAEALRNRLRDSAELEACVRAHHAVISAAAAAGPVVPLPLGTLFTDAERARAALTEKRPHFTAVLDRVRGCAEWAVKVHTTPQSGSAGAAPSGPGPGPADDGGSGLAYLTRVRARERDRHARQDAALSSAARVHEAVSLLAVDSVRRRPHGTAITGKDRVQVMNAAYLVADSRAPELAALIASLRDNPAHGVDVEMSGPFAPYSFTGEQL</sequence>
<keyword evidence="6" id="KW-1185">Reference proteome</keyword>
<dbReference type="InterPro" id="IPR009430">
    <property type="entry name" value="GvpL/GvpF"/>
</dbReference>
<evidence type="ECO:0000256" key="3">
    <source>
        <dbReference type="ARBA" id="ARBA00035643"/>
    </source>
</evidence>
<dbReference type="PANTHER" id="PTHR36852:SF1">
    <property type="entry name" value="PROTEIN GVPL 2"/>
    <property type="match status" value="1"/>
</dbReference>
<organism evidence="5 6">
    <name type="scientific">Streptomyces polygonati</name>
    <dbReference type="NCBI Taxonomy" id="1617087"/>
    <lineage>
        <taxon>Bacteria</taxon>
        <taxon>Bacillati</taxon>
        <taxon>Actinomycetota</taxon>
        <taxon>Actinomycetes</taxon>
        <taxon>Kitasatosporales</taxon>
        <taxon>Streptomycetaceae</taxon>
        <taxon>Streptomyces</taxon>
    </lineage>
</organism>
<gene>
    <name evidence="5" type="ORF">ACFO3J_21190</name>
</gene>
<evidence type="ECO:0000256" key="1">
    <source>
        <dbReference type="ARBA" id="ARBA00022987"/>
    </source>
</evidence>
<dbReference type="Proteomes" id="UP001595765">
    <property type="component" value="Unassembled WGS sequence"/>
</dbReference>
<protein>
    <submittedName>
        <fullName evidence="5">GvpL/GvpF family gas vesicle protein</fullName>
    </submittedName>
</protein>
<evidence type="ECO:0000256" key="2">
    <source>
        <dbReference type="ARBA" id="ARBA00035108"/>
    </source>
</evidence>
<keyword evidence="1" id="KW-0304">Gas vesicle</keyword>
<evidence type="ECO:0000313" key="5">
    <source>
        <dbReference type="EMBL" id="MFC4033976.1"/>
    </source>
</evidence>
<comment type="subcellular location">
    <subcellularLocation>
        <location evidence="2">Gas vesicle</location>
    </subcellularLocation>
</comment>
<comment type="similarity">
    <text evidence="3">Belongs to the gas vesicle GvpF/GvpL family.</text>
</comment>
<dbReference type="Pfam" id="PF06386">
    <property type="entry name" value="GvpL_GvpF"/>
    <property type="match status" value="1"/>
</dbReference>